<protein>
    <submittedName>
        <fullName evidence="2">Uncharacterized protein</fullName>
    </submittedName>
</protein>
<dbReference type="AlphaFoldDB" id="A0A5B7FS61"/>
<sequence>MIEWEKTRFSQHAPLFGINRDSDTYAVLLLQLRACKATACHGNEERLKAVMRKMERKEERQRRKKNNGRAGYSESKMASAVMDVVKNGRTSPRQKTPHVSKVDFT</sequence>
<reference evidence="2 3" key="1">
    <citation type="submission" date="2019-05" db="EMBL/GenBank/DDBJ databases">
        <title>Another draft genome of Portunus trituberculatus and its Hox gene families provides insights of decapod evolution.</title>
        <authorList>
            <person name="Jeong J.-H."/>
            <person name="Song I."/>
            <person name="Kim S."/>
            <person name="Choi T."/>
            <person name="Kim D."/>
            <person name="Ryu S."/>
            <person name="Kim W."/>
        </authorList>
    </citation>
    <scope>NUCLEOTIDE SEQUENCE [LARGE SCALE GENOMIC DNA]</scope>
    <source>
        <tissue evidence="2">Muscle</tissue>
    </source>
</reference>
<name>A0A5B7FS61_PORTR</name>
<keyword evidence="3" id="KW-1185">Reference proteome</keyword>
<feature type="region of interest" description="Disordered" evidence="1">
    <location>
        <begin position="52"/>
        <end position="105"/>
    </location>
</feature>
<evidence type="ECO:0000313" key="2">
    <source>
        <dbReference type="EMBL" id="MPC48346.1"/>
    </source>
</evidence>
<comment type="caution">
    <text evidence="2">The sequence shown here is derived from an EMBL/GenBank/DDBJ whole genome shotgun (WGS) entry which is preliminary data.</text>
</comment>
<proteinExistence type="predicted"/>
<evidence type="ECO:0000313" key="3">
    <source>
        <dbReference type="Proteomes" id="UP000324222"/>
    </source>
</evidence>
<evidence type="ECO:0000256" key="1">
    <source>
        <dbReference type="SAM" id="MobiDB-lite"/>
    </source>
</evidence>
<feature type="compositionally biased region" description="Basic and acidic residues" evidence="1">
    <location>
        <begin position="52"/>
        <end position="61"/>
    </location>
</feature>
<accession>A0A5B7FS61</accession>
<dbReference type="Proteomes" id="UP000324222">
    <property type="component" value="Unassembled WGS sequence"/>
</dbReference>
<organism evidence="2 3">
    <name type="scientific">Portunus trituberculatus</name>
    <name type="common">Swimming crab</name>
    <name type="synonym">Neptunus trituberculatus</name>
    <dbReference type="NCBI Taxonomy" id="210409"/>
    <lineage>
        <taxon>Eukaryota</taxon>
        <taxon>Metazoa</taxon>
        <taxon>Ecdysozoa</taxon>
        <taxon>Arthropoda</taxon>
        <taxon>Crustacea</taxon>
        <taxon>Multicrustacea</taxon>
        <taxon>Malacostraca</taxon>
        <taxon>Eumalacostraca</taxon>
        <taxon>Eucarida</taxon>
        <taxon>Decapoda</taxon>
        <taxon>Pleocyemata</taxon>
        <taxon>Brachyura</taxon>
        <taxon>Eubrachyura</taxon>
        <taxon>Portunoidea</taxon>
        <taxon>Portunidae</taxon>
        <taxon>Portuninae</taxon>
        <taxon>Portunus</taxon>
    </lineage>
</organism>
<dbReference type="EMBL" id="VSRR010008239">
    <property type="protein sequence ID" value="MPC48346.1"/>
    <property type="molecule type" value="Genomic_DNA"/>
</dbReference>
<gene>
    <name evidence="2" type="ORF">E2C01_042115</name>
</gene>